<dbReference type="SUPFAM" id="SSF51905">
    <property type="entry name" value="FAD/NAD(P)-binding domain"/>
    <property type="match status" value="1"/>
</dbReference>
<dbReference type="Proteomes" id="UP001469365">
    <property type="component" value="Unassembled WGS sequence"/>
</dbReference>
<evidence type="ECO:0000256" key="4">
    <source>
        <dbReference type="ARBA" id="ARBA00023002"/>
    </source>
</evidence>
<feature type="region of interest" description="Disordered" evidence="5">
    <location>
        <begin position="202"/>
        <end position="231"/>
    </location>
</feature>
<sequence length="325" mass="35320">MYDCLIVGGGFAGLQAAIQLGRYRYSVLVVDKGKGRSTLCGCYRNMIGWPDGVSGAELRRLGRMQAERYGVSFLEDEVIAAARDDEGFELALGSGGGACRGRTLLIATGVSDRYPALPHLEEKLGYSIYVCPDCDGYETAGRRTVVLGSGTPGAEMALTLRHWCDELIYINHERKAIGSAELERLEEQGIAYIEMEIAEILDGTDGEESDEERAKGSDPADGHENWPPQASFGGVRLKDGTIIRADRGFLAFGGNKVASDWAMNLGIERMENRHIVTDPRTKMTHVPGVWAAGDIGVHAEQSVIAMGEGAQAAIWMHKALSRRRV</sequence>
<dbReference type="Pfam" id="PF07992">
    <property type="entry name" value="Pyr_redox_2"/>
    <property type="match status" value="1"/>
</dbReference>
<comment type="cofactor">
    <cofactor evidence="1">
        <name>FAD</name>
        <dbReference type="ChEBI" id="CHEBI:57692"/>
    </cofactor>
</comment>
<evidence type="ECO:0000256" key="5">
    <source>
        <dbReference type="SAM" id="MobiDB-lite"/>
    </source>
</evidence>
<evidence type="ECO:0000313" key="7">
    <source>
        <dbReference type="EMBL" id="MEK8126915.1"/>
    </source>
</evidence>
<dbReference type="RefSeq" id="WP_341413959.1">
    <property type="nucleotide sequence ID" value="NZ_JBBPCC010000001.1"/>
</dbReference>
<gene>
    <name evidence="7" type="ORF">WMW72_03230</name>
</gene>
<comment type="caution">
    <text evidence="7">The sequence shown here is derived from an EMBL/GenBank/DDBJ whole genome shotgun (WGS) entry which is preliminary data.</text>
</comment>
<proteinExistence type="predicted"/>
<dbReference type="InterPro" id="IPR036188">
    <property type="entry name" value="FAD/NAD-bd_sf"/>
</dbReference>
<accession>A0ABU9DFS8</accession>
<dbReference type="PRINTS" id="PR00469">
    <property type="entry name" value="PNDRDTASEII"/>
</dbReference>
<dbReference type="PANTHER" id="PTHR48105">
    <property type="entry name" value="THIOREDOXIN REDUCTASE 1-RELATED-RELATED"/>
    <property type="match status" value="1"/>
</dbReference>
<keyword evidence="4" id="KW-0560">Oxidoreductase</keyword>
<dbReference type="EMBL" id="JBBPCC010000001">
    <property type="protein sequence ID" value="MEK8126915.1"/>
    <property type="molecule type" value="Genomic_DNA"/>
</dbReference>
<feature type="compositionally biased region" description="Acidic residues" evidence="5">
    <location>
        <begin position="202"/>
        <end position="211"/>
    </location>
</feature>
<reference evidence="7 8" key="1">
    <citation type="submission" date="2024-04" db="EMBL/GenBank/DDBJ databases">
        <title>draft genome sequnece of Paenibacillus filicis.</title>
        <authorList>
            <person name="Kim D.-U."/>
        </authorList>
    </citation>
    <scope>NUCLEOTIDE SEQUENCE [LARGE SCALE GENOMIC DNA]</scope>
    <source>
        <strain evidence="7 8">KACC14197</strain>
    </source>
</reference>
<feature type="compositionally biased region" description="Basic and acidic residues" evidence="5">
    <location>
        <begin position="212"/>
        <end position="224"/>
    </location>
</feature>
<keyword evidence="3" id="KW-0285">Flavoprotein</keyword>
<organism evidence="7 8">
    <name type="scientific">Paenibacillus filicis</name>
    <dbReference type="NCBI Taxonomy" id="669464"/>
    <lineage>
        <taxon>Bacteria</taxon>
        <taxon>Bacillati</taxon>
        <taxon>Bacillota</taxon>
        <taxon>Bacilli</taxon>
        <taxon>Bacillales</taxon>
        <taxon>Paenibacillaceae</taxon>
        <taxon>Paenibacillus</taxon>
    </lineage>
</organism>
<dbReference type="Gene3D" id="3.50.50.60">
    <property type="entry name" value="FAD/NAD(P)-binding domain"/>
    <property type="match status" value="2"/>
</dbReference>
<protein>
    <submittedName>
        <fullName evidence="7">NAD(P)/FAD-dependent oxidoreductase</fullName>
    </submittedName>
</protein>
<evidence type="ECO:0000256" key="1">
    <source>
        <dbReference type="ARBA" id="ARBA00001974"/>
    </source>
</evidence>
<dbReference type="PRINTS" id="PR00368">
    <property type="entry name" value="FADPNR"/>
</dbReference>
<evidence type="ECO:0000259" key="6">
    <source>
        <dbReference type="Pfam" id="PF07992"/>
    </source>
</evidence>
<evidence type="ECO:0000256" key="2">
    <source>
        <dbReference type="ARBA" id="ARBA00011738"/>
    </source>
</evidence>
<dbReference type="InterPro" id="IPR050097">
    <property type="entry name" value="Ferredoxin-NADP_redctase_2"/>
</dbReference>
<evidence type="ECO:0000256" key="3">
    <source>
        <dbReference type="ARBA" id="ARBA00022630"/>
    </source>
</evidence>
<feature type="domain" description="FAD/NAD(P)-binding" evidence="6">
    <location>
        <begin position="2"/>
        <end position="309"/>
    </location>
</feature>
<comment type="subunit">
    <text evidence="2">Homodimer.</text>
</comment>
<dbReference type="InterPro" id="IPR023753">
    <property type="entry name" value="FAD/NAD-binding_dom"/>
</dbReference>
<evidence type="ECO:0000313" key="8">
    <source>
        <dbReference type="Proteomes" id="UP001469365"/>
    </source>
</evidence>
<keyword evidence="8" id="KW-1185">Reference proteome</keyword>
<name>A0ABU9DFS8_9BACL</name>